<evidence type="ECO:0000313" key="1">
    <source>
        <dbReference type="EMBL" id="KAJ9050726.1"/>
    </source>
</evidence>
<organism evidence="1 2">
    <name type="scientific">Entomophthora muscae</name>
    <dbReference type="NCBI Taxonomy" id="34485"/>
    <lineage>
        <taxon>Eukaryota</taxon>
        <taxon>Fungi</taxon>
        <taxon>Fungi incertae sedis</taxon>
        <taxon>Zoopagomycota</taxon>
        <taxon>Entomophthoromycotina</taxon>
        <taxon>Entomophthoromycetes</taxon>
        <taxon>Entomophthorales</taxon>
        <taxon>Entomophthoraceae</taxon>
        <taxon>Entomophthora</taxon>
    </lineage>
</organism>
<reference evidence="1" key="1">
    <citation type="submission" date="2022-04" db="EMBL/GenBank/DDBJ databases">
        <title>Genome of the entomopathogenic fungus Entomophthora muscae.</title>
        <authorList>
            <person name="Elya C."/>
            <person name="Lovett B.R."/>
            <person name="Lee E."/>
            <person name="Macias A.M."/>
            <person name="Hajek A.E."/>
            <person name="De Bivort B.L."/>
            <person name="Kasson M.T."/>
            <person name="De Fine Licht H.H."/>
            <person name="Stajich J.E."/>
        </authorList>
    </citation>
    <scope>NUCLEOTIDE SEQUENCE</scope>
    <source>
        <strain evidence="1">Berkeley</strain>
    </source>
</reference>
<sequence>MSSFNKANVTASLKKLLDTQDLNVVTEKNLRRLIEKELKYDDLTLDQEDGKKFVKQEVVRLLAEKEKIESEAEDSVDSASVAFSSPKTKVKPAPKKSASTPKSKNQKAISKDKADEVEVSESESLPKSTKRQAAKNVKASPRKLKQNSDSEEQVSNKGSEDEKDMSLKKKRESESPPEKVPAKVKKDQKSKSTPAKKTVKRELSESDTEEAASKTASRKKTSQIKRPKSATPDIDSIQNSDQDSGDEKKSTLKKKTSAKKKATKAKVGVQFSDKALNKIKQLKSYILKCGTRKNWKSVLANLGPRQQINTLTTILEELGMKGRPTIEKCKVIARQQELKRETESLDLSNIITEERRPRRTRPSINYSKYDAPSPVESDIDVQASEKDSQASSEDDSESEDEWEKDNSSGNEAPTRKRRTQNIISESEDEEIDNASPKKDSSDGVHLSDSGSKLSVSDNKTKDEEHALPAKSLKCANLQLPKEDSSSANSKPSESIPLTDNAKAIPSADTSEPNVASPKVSSQTSSQNLDVLKSPNITESHKTDSPTSQPKSSNLSPIKQITPPIETSQKKSLDALMFSDSD</sequence>
<dbReference type="EMBL" id="QTSX02007141">
    <property type="protein sequence ID" value="KAJ9050726.1"/>
    <property type="molecule type" value="Genomic_DNA"/>
</dbReference>
<accession>A0ACC2RKZ8</accession>
<name>A0ACC2RKZ8_9FUNG</name>
<gene>
    <name evidence="1" type="ORF">DSO57_1011843</name>
</gene>
<dbReference type="Proteomes" id="UP001165960">
    <property type="component" value="Unassembled WGS sequence"/>
</dbReference>
<evidence type="ECO:0000313" key="2">
    <source>
        <dbReference type="Proteomes" id="UP001165960"/>
    </source>
</evidence>
<proteinExistence type="predicted"/>
<comment type="caution">
    <text evidence="1">The sequence shown here is derived from an EMBL/GenBank/DDBJ whole genome shotgun (WGS) entry which is preliminary data.</text>
</comment>
<protein>
    <submittedName>
        <fullName evidence="1">Uncharacterized protein</fullName>
    </submittedName>
</protein>
<keyword evidence="2" id="KW-1185">Reference proteome</keyword>